<dbReference type="PANTHER" id="PTHR31044:SF140">
    <property type="entry name" value="EXPRESSED PROTEIN"/>
    <property type="match status" value="1"/>
</dbReference>
<evidence type="ECO:0000256" key="7">
    <source>
        <dbReference type="ARBA" id="ARBA00023180"/>
    </source>
</evidence>
<proteinExistence type="predicted"/>
<dbReference type="AlphaFoldDB" id="A0A699GXR9"/>
<feature type="domain" description="X8" evidence="10">
    <location>
        <begin position="151"/>
        <end position="236"/>
    </location>
</feature>
<comment type="caution">
    <text evidence="11">The sequence shown here is derived from an EMBL/GenBank/DDBJ whole genome shotgun (WGS) entry which is preliminary data.</text>
</comment>
<dbReference type="SMART" id="SM00768">
    <property type="entry name" value="X8"/>
    <property type="match status" value="1"/>
</dbReference>
<keyword evidence="6" id="KW-1015">Disulfide bond</keyword>
<keyword evidence="5" id="KW-0472">Membrane</keyword>
<evidence type="ECO:0000256" key="4">
    <source>
        <dbReference type="ARBA" id="ARBA00022729"/>
    </source>
</evidence>
<evidence type="ECO:0000256" key="3">
    <source>
        <dbReference type="ARBA" id="ARBA00022622"/>
    </source>
</evidence>
<keyword evidence="7" id="KW-0325">Glycoprotein</keyword>
<reference evidence="11" key="1">
    <citation type="journal article" date="2019" name="Sci. Rep.">
        <title>Draft genome of Tanacetum cinerariifolium, the natural source of mosquito coil.</title>
        <authorList>
            <person name="Yamashiro T."/>
            <person name="Shiraishi A."/>
            <person name="Satake H."/>
            <person name="Nakayama K."/>
        </authorList>
    </citation>
    <scope>NUCLEOTIDE SEQUENCE</scope>
</reference>
<dbReference type="InterPro" id="IPR044788">
    <property type="entry name" value="X8_dom_prot"/>
</dbReference>
<dbReference type="GO" id="GO:0009506">
    <property type="term" value="C:plasmodesma"/>
    <property type="evidence" value="ECO:0007669"/>
    <property type="project" value="UniProtKB-ARBA"/>
</dbReference>
<comment type="subcellular location">
    <subcellularLocation>
        <location evidence="1">Cell membrane</location>
        <topology evidence="1">Lipid-anchor</topology>
        <topology evidence="1">GPI-anchor</topology>
    </subcellularLocation>
</comment>
<evidence type="ECO:0000256" key="1">
    <source>
        <dbReference type="ARBA" id="ARBA00004609"/>
    </source>
</evidence>
<evidence type="ECO:0000256" key="6">
    <source>
        <dbReference type="ARBA" id="ARBA00023157"/>
    </source>
</evidence>
<dbReference type="InterPro" id="IPR012946">
    <property type="entry name" value="X8"/>
</dbReference>
<gene>
    <name evidence="11" type="ORF">Tci_236532</name>
</gene>
<keyword evidence="4 9" id="KW-0732">Signal</keyword>
<feature type="chain" id="PRO_5025410451" evidence="9">
    <location>
        <begin position="21"/>
        <end position="239"/>
    </location>
</feature>
<dbReference type="Gene3D" id="1.20.58.1040">
    <property type="match status" value="1"/>
</dbReference>
<dbReference type="FunFam" id="1.20.58.1040:FF:000001">
    <property type="entry name" value="Glucan endo-1,3-beta-glucosidase 4"/>
    <property type="match status" value="1"/>
</dbReference>
<dbReference type="Pfam" id="PF07983">
    <property type="entry name" value="X8"/>
    <property type="match status" value="1"/>
</dbReference>
<dbReference type="EMBL" id="BKCJ010067385">
    <property type="protein sequence ID" value="GEW64556.1"/>
    <property type="molecule type" value="Genomic_DNA"/>
</dbReference>
<dbReference type="GO" id="GO:0005886">
    <property type="term" value="C:plasma membrane"/>
    <property type="evidence" value="ECO:0007669"/>
    <property type="project" value="UniProtKB-SubCell"/>
</dbReference>
<protein>
    <submittedName>
        <fullName evidence="11">Glucan endo-1,3-beta-glucosidase 12</fullName>
    </submittedName>
</protein>
<sequence length="239" mass="24719">MKKMLFMLATMLFLCSSVLGQESAHIVTKSTPRKLSWVDNLWPSVITPPLPSPEVQPPVMAPASSPSPHNGFNLPPCNPYPSPYPHPYHAAVPPVAANGGGPVAAPPVTNSYGSLTAPPAGNVGRPVAAPPVGGHGGGVVAAPPVSSGEAMWCVAKPSVPSEKLQEAMDYACGAGAADCAAIRPNGSCYVPDSVVAHASYAFNSYWQKNKKNGGMCGFQGTAMLITSDPSYLHCHYTLG</sequence>
<feature type="signal peptide" evidence="9">
    <location>
        <begin position="1"/>
        <end position="20"/>
    </location>
</feature>
<accession>A0A699GXR9</accession>
<evidence type="ECO:0000256" key="8">
    <source>
        <dbReference type="ARBA" id="ARBA00023288"/>
    </source>
</evidence>
<evidence type="ECO:0000259" key="10">
    <source>
        <dbReference type="SMART" id="SM00768"/>
    </source>
</evidence>
<dbReference type="PANTHER" id="PTHR31044">
    <property type="entry name" value="BETA-1,3 GLUCANASE"/>
    <property type="match status" value="1"/>
</dbReference>
<evidence type="ECO:0000256" key="2">
    <source>
        <dbReference type="ARBA" id="ARBA00022475"/>
    </source>
</evidence>
<organism evidence="11">
    <name type="scientific">Tanacetum cinerariifolium</name>
    <name type="common">Dalmatian daisy</name>
    <name type="synonym">Chrysanthemum cinerariifolium</name>
    <dbReference type="NCBI Taxonomy" id="118510"/>
    <lineage>
        <taxon>Eukaryota</taxon>
        <taxon>Viridiplantae</taxon>
        <taxon>Streptophyta</taxon>
        <taxon>Embryophyta</taxon>
        <taxon>Tracheophyta</taxon>
        <taxon>Spermatophyta</taxon>
        <taxon>Magnoliopsida</taxon>
        <taxon>eudicotyledons</taxon>
        <taxon>Gunneridae</taxon>
        <taxon>Pentapetalae</taxon>
        <taxon>asterids</taxon>
        <taxon>campanulids</taxon>
        <taxon>Asterales</taxon>
        <taxon>Asteraceae</taxon>
        <taxon>Asteroideae</taxon>
        <taxon>Anthemideae</taxon>
        <taxon>Anthemidinae</taxon>
        <taxon>Tanacetum</taxon>
    </lineage>
</organism>
<name>A0A699GXR9_TANCI</name>
<dbReference type="GO" id="GO:0098552">
    <property type="term" value="C:side of membrane"/>
    <property type="evidence" value="ECO:0007669"/>
    <property type="project" value="UniProtKB-KW"/>
</dbReference>
<evidence type="ECO:0000256" key="9">
    <source>
        <dbReference type="SAM" id="SignalP"/>
    </source>
</evidence>
<keyword evidence="3" id="KW-0336">GPI-anchor</keyword>
<evidence type="ECO:0000256" key="5">
    <source>
        <dbReference type="ARBA" id="ARBA00023136"/>
    </source>
</evidence>
<keyword evidence="2" id="KW-1003">Cell membrane</keyword>
<evidence type="ECO:0000313" key="11">
    <source>
        <dbReference type="EMBL" id="GEW64556.1"/>
    </source>
</evidence>
<keyword evidence="8" id="KW-0449">Lipoprotein</keyword>